<evidence type="ECO:0000313" key="2">
    <source>
        <dbReference type="Proteomes" id="UP001152300"/>
    </source>
</evidence>
<comment type="caution">
    <text evidence="1">The sequence shown here is derived from an EMBL/GenBank/DDBJ whole genome shotgun (WGS) entry which is preliminary data.</text>
</comment>
<accession>A0A9X0AZ25</accession>
<keyword evidence="2" id="KW-1185">Reference proteome</keyword>
<gene>
    <name evidence="1" type="ORF">OCU04_001876</name>
</gene>
<dbReference type="Proteomes" id="UP001152300">
    <property type="component" value="Unassembled WGS sequence"/>
</dbReference>
<organism evidence="1 2">
    <name type="scientific">Sclerotinia nivalis</name>
    <dbReference type="NCBI Taxonomy" id="352851"/>
    <lineage>
        <taxon>Eukaryota</taxon>
        <taxon>Fungi</taxon>
        <taxon>Dikarya</taxon>
        <taxon>Ascomycota</taxon>
        <taxon>Pezizomycotina</taxon>
        <taxon>Leotiomycetes</taxon>
        <taxon>Helotiales</taxon>
        <taxon>Sclerotiniaceae</taxon>
        <taxon>Sclerotinia</taxon>
    </lineage>
</organism>
<evidence type="ECO:0000313" key="1">
    <source>
        <dbReference type="EMBL" id="KAJ8071562.1"/>
    </source>
</evidence>
<reference evidence="1" key="1">
    <citation type="submission" date="2022-11" db="EMBL/GenBank/DDBJ databases">
        <title>Genome Resource of Sclerotinia nivalis Strain SnTB1, a Plant Pathogen Isolated from American Ginseng.</title>
        <authorList>
            <person name="Fan S."/>
        </authorList>
    </citation>
    <scope>NUCLEOTIDE SEQUENCE</scope>
    <source>
        <strain evidence="1">SnTB1</strain>
    </source>
</reference>
<dbReference type="AlphaFoldDB" id="A0A9X0AZ25"/>
<proteinExistence type="predicted"/>
<sequence>MRSLWANGDGSGPFAFSITARDGTTILDGNTVTSPYVVQVFCDGTSAPGYPAWGSES</sequence>
<name>A0A9X0AZ25_9HELO</name>
<dbReference type="EMBL" id="JAPEIS010000001">
    <property type="protein sequence ID" value="KAJ8071562.1"/>
    <property type="molecule type" value="Genomic_DNA"/>
</dbReference>
<protein>
    <submittedName>
        <fullName evidence="1">Uncharacterized protein</fullName>
    </submittedName>
</protein>
<dbReference type="OrthoDB" id="4388755at2759"/>